<gene>
    <name evidence="1" type="ORF">DVH24_000390</name>
</gene>
<protein>
    <submittedName>
        <fullName evidence="1">Uncharacterized protein</fullName>
    </submittedName>
</protein>
<dbReference type="AlphaFoldDB" id="A0A498J5R0"/>
<sequence length="77" mass="9154">MPAMLYDLECWAVIKQHVENECSRDKNASLHIYDERKSVKMVRHVNRRPTDALVRRCNNEMETQGKKGWGRPRKTLK</sequence>
<name>A0A498J5R0_MALDO</name>
<evidence type="ECO:0000313" key="2">
    <source>
        <dbReference type="Proteomes" id="UP000290289"/>
    </source>
</evidence>
<dbReference type="Proteomes" id="UP000290289">
    <property type="component" value="Chromosome 9"/>
</dbReference>
<proteinExistence type="predicted"/>
<keyword evidence="2" id="KW-1185">Reference proteome</keyword>
<comment type="caution">
    <text evidence="1">The sequence shown here is derived from an EMBL/GenBank/DDBJ whole genome shotgun (WGS) entry which is preliminary data.</text>
</comment>
<evidence type="ECO:0000313" key="1">
    <source>
        <dbReference type="EMBL" id="RXH88791.1"/>
    </source>
</evidence>
<organism evidence="1 2">
    <name type="scientific">Malus domestica</name>
    <name type="common">Apple</name>
    <name type="synonym">Pyrus malus</name>
    <dbReference type="NCBI Taxonomy" id="3750"/>
    <lineage>
        <taxon>Eukaryota</taxon>
        <taxon>Viridiplantae</taxon>
        <taxon>Streptophyta</taxon>
        <taxon>Embryophyta</taxon>
        <taxon>Tracheophyta</taxon>
        <taxon>Spermatophyta</taxon>
        <taxon>Magnoliopsida</taxon>
        <taxon>eudicotyledons</taxon>
        <taxon>Gunneridae</taxon>
        <taxon>Pentapetalae</taxon>
        <taxon>rosids</taxon>
        <taxon>fabids</taxon>
        <taxon>Rosales</taxon>
        <taxon>Rosaceae</taxon>
        <taxon>Amygdaloideae</taxon>
        <taxon>Maleae</taxon>
        <taxon>Malus</taxon>
    </lineage>
</organism>
<reference evidence="1 2" key="1">
    <citation type="submission" date="2018-10" db="EMBL/GenBank/DDBJ databases">
        <title>A high-quality apple genome assembly.</title>
        <authorList>
            <person name="Hu J."/>
        </authorList>
    </citation>
    <scope>NUCLEOTIDE SEQUENCE [LARGE SCALE GENOMIC DNA]</scope>
    <source>
        <strain evidence="2">cv. HFTH1</strain>
        <tissue evidence="1">Young leaf</tissue>
    </source>
</reference>
<accession>A0A498J5R0</accession>
<dbReference type="EMBL" id="RDQH01000335">
    <property type="protein sequence ID" value="RXH88791.1"/>
    <property type="molecule type" value="Genomic_DNA"/>
</dbReference>